<evidence type="ECO:0000313" key="6">
    <source>
        <dbReference type="Proteomes" id="UP000550501"/>
    </source>
</evidence>
<dbReference type="InterPro" id="IPR036770">
    <property type="entry name" value="Ankyrin_rpt-contain_sf"/>
</dbReference>
<dbReference type="SUPFAM" id="SSF52799">
    <property type="entry name" value="(Phosphotyrosine protein) phosphatases II"/>
    <property type="match status" value="1"/>
</dbReference>
<dbReference type="InterPro" id="IPR000387">
    <property type="entry name" value="Tyr_Pase_dom"/>
</dbReference>
<evidence type="ECO:0000256" key="1">
    <source>
        <dbReference type="ARBA" id="ARBA00010702"/>
    </source>
</evidence>
<dbReference type="Gene3D" id="1.10.4080.10">
    <property type="entry name" value="ADP-ribosylation/Crystallin J1"/>
    <property type="match status" value="1"/>
</dbReference>
<organism evidence="5 6">
    <name type="scientific">Mycolicibacterium iranicum</name>
    <name type="common">Mycobacterium iranicum</name>
    <dbReference type="NCBI Taxonomy" id="912594"/>
    <lineage>
        <taxon>Bacteria</taxon>
        <taxon>Bacillati</taxon>
        <taxon>Actinomycetota</taxon>
        <taxon>Actinomycetes</taxon>
        <taxon>Mycobacteriales</taxon>
        <taxon>Mycobacteriaceae</taxon>
        <taxon>Mycolicibacterium</taxon>
    </lineage>
</organism>
<feature type="binding site" evidence="3">
    <location>
        <position position="51"/>
    </location>
    <ligand>
        <name>Mg(2+)</name>
        <dbReference type="ChEBI" id="CHEBI:18420"/>
        <label>1</label>
    </ligand>
</feature>
<dbReference type="SUPFAM" id="SSF101478">
    <property type="entry name" value="ADP-ribosylglycohydrolase"/>
    <property type="match status" value="1"/>
</dbReference>
<dbReference type="GO" id="GO:0016787">
    <property type="term" value="F:hydrolase activity"/>
    <property type="evidence" value="ECO:0007669"/>
    <property type="project" value="UniProtKB-KW"/>
</dbReference>
<accession>A0A839QAT1</accession>
<reference evidence="5 6" key="1">
    <citation type="submission" date="2020-08" db="EMBL/GenBank/DDBJ databases">
        <title>The Agave Microbiome: Exploring the role of microbial communities in plant adaptations to desert environments.</title>
        <authorList>
            <person name="Partida-Martinez L.P."/>
        </authorList>
    </citation>
    <scope>NUCLEOTIDE SEQUENCE [LARGE SCALE GENOMIC DNA]</scope>
    <source>
        <strain evidence="5 6">AT2.18</strain>
    </source>
</reference>
<evidence type="ECO:0000256" key="3">
    <source>
        <dbReference type="PIRSR" id="PIRSR605502-1"/>
    </source>
</evidence>
<dbReference type="PROSITE" id="PS50056">
    <property type="entry name" value="TYR_PHOSPHATASE_2"/>
    <property type="match status" value="1"/>
</dbReference>
<keyword evidence="3" id="KW-0460">Magnesium</keyword>
<dbReference type="EMBL" id="JACHVU010000002">
    <property type="protein sequence ID" value="MBB2989661.1"/>
    <property type="molecule type" value="Genomic_DNA"/>
</dbReference>
<dbReference type="InterPro" id="IPR050792">
    <property type="entry name" value="ADP-ribosylglycohydrolase"/>
</dbReference>
<protein>
    <submittedName>
        <fullName evidence="5">ADP-ribosylglycohydrolase/protein-tyrosine phosphatase</fullName>
    </submittedName>
</protein>
<evidence type="ECO:0000256" key="2">
    <source>
        <dbReference type="ARBA" id="ARBA00022801"/>
    </source>
</evidence>
<dbReference type="PANTHER" id="PTHR16222:SF24">
    <property type="entry name" value="ADP-RIBOSYLHYDROLASE ARH3"/>
    <property type="match status" value="1"/>
</dbReference>
<dbReference type="Pfam" id="PF03747">
    <property type="entry name" value="ADP_ribosyl_GH"/>
    <property type="match status" value="1"/>
</dbReference>
<name>A0A839QAT1_MYCIR</name>
<dbReference type="RefSeq" id="WP_396888397.1">
    <property type="nucleotide sequence ID" value="NZ_JACHVU010000002.1"/>
</dbReference>
<gene>
    <name evidence="5" type="ORF">FHR72_001124</name>
</gene>
<keyword evidence="6" id="KW-1185">Reference proteome</keyword>
<comment type="caution">
    <text evidence="5">The sequence shown here is derived from an EMBL/GenBank/DDBJ whole genome shotgun (WGS) entry which is preliminary data.</text>
</comment>
<comment type="cofactor">
    <cofactor evidence="3">
        <name>Mg(2+)</name>
        <dbReference type="ChEBI" id="CHEBI:18420"/>
    </cofactor>
    <text evidence="3">Binds 2 magnesium ions per subunit.</text>
</comment>
<dbReference type="PANTHER" id="PTHR16222">
    <property type="entry name" value="ADP-RIBOSYLGLYCOHYDROLASE"/>
    <property type="match status" value="1"/>
</dbReference>
<evidence type="ECO:0000313" key="5">
    <source>
        <dbReference type="EMBL" id="MBB2989661.1"/>
    </source>
</evidence>
<feature type="binding site" evidence="3">
    <location>
        <position position="273"/>
    </location>
    <ligand>
        <name>Mg(2+)</name>
        <dbReference type="ChEBI" id="CHEBI:18420"/>
        <label>1</label>
    </ligand>
</feature>
<comment type="similarity">
    <text evidence="1">Belongs to the ADP-ribosylglycohydrolase family.</text>
</comment>
<dbReference type="Gene3D" id="1.25.40.20">
    <property type="entry name" value="Ankyrin repeat-containing domain"/>
    <property type="match status" value="1"/>
</dbReference>
<feature type="binding site" evidence="3">
    <location>
        <position position="52"/>
    </location>
    <ligand>
        <name>Mg(2+)</name>
        <dbReference type="ChEBI" id="CHEBI:18420"/>
        <label>1</label>
    </ligand>
</feature>
<evidence type="ECO:0000259" key="4">
    <source>
        <dbReference type="PROSITE" id="PS50056"/>
    </source>
</evidence>
<feature type="binding site" evidence="3">
    <location>
        <position position="274"/>
    </location>
    <ligand>
        <name>Mg(2+)</name>
        <dbReference type="ChEBI" id="CHEBI:18420"/>
        <label>1</label>
    </ligand>
</feature>
<keyword evidence="3" id="KW-0479">Metal-binding</keyword>
<feature type="binding site" evidence="3">
    <location>
        <position position="271"/>
    </location>
    <ligand>
        <name>Mg(2+)</name>
        <dbReference type="ChEBI" id="CHEBI:18420"/>
        <label>1</label>
    </ligand>
</feature>
<dbReference type="AlphaFoldDB" id="A0A839QAT1"/>
<dbReference type="InterPro" id="IPR005502">
    <property type="entry name" value="Ribosyl_crysJ1"/>
</dbReference>
<feature type="binding site" evidence="3">
    <location>
        <position position="53"/>
    </location>
    <ligand>
        <name>Mg(2+)</name>
        <dbReference type="ChEBI" id="CHEBI:18420"/>
        <label>1</label>
    </ligand>
</feature>
<dbReference type="InterPro" id="IPR036705">
    <property type="entry name" value="Ribosyl_crysJ1_sf"/>
</dbReference>
<sequence>MTSLHDRIEGVLLATAAGDALGAPYEFGPPRGPQLDVAMVGGGIWEPGEWTDDTSMAIAIAEVAATGADLRAPEAKDEIVARWHVWSLQAKDVGIQTRSVLIAAAEPGGVTAAWAREAAARLHERTGRTAGNGSLMRTAPVALAYLDDEDAMVEAAGALSELTHFDPDAGDACVLWCCAIRHAVLTAQLDVRIGLRHIDWSRRKVWQERLDAAEAGRPSSFAHNGWVVAALQAAWSAISTTPVPVDDPASGVFRADHLRLALDAAVRAGHDTDTIAAIAGGLLGAAYGASAVPVRWRALLHGWPGITARGLVDVASAIHRGGEPDQFDFSYPGSPIGTVARHPYDDGVVLGGIGVLRRLPADVDAVVSLCRVADGDVPAGMPHVEVRLIDRVADDENPHLDFVLLDAVRAVEQLRGDGRTVLVHCVGAYSRTPTVGALYGARLRGVSVDRALTDVQEALPAAHPNVAFRKALQRLHPGTPSAYAVGAQHRFADAAKAGDWVTVFAMLDDPRTRVDINGVRPGGSARFTALHQAAWHGAPAGIVAGLIRHGAVRSLRDAKGRTPFDVLVERHRCRADGARYLRPPRS</sequence>
<dbReference type="SUPFAM" id="SSF48403">
    <property type="entry name" value="Ankyrin repeat"/>
    <property type="match status" value="1"/>
</dbReference>
<dbReference type="Gene3D" id="3.90.190.10">
    <property type="entry name" value="Protein tyrosine phosphatase superfamily"/>
    <property type="match status" value="1"/>
</dbReference>
<dbReference type="Proteomes" id="UP000550501">
    <property type="component" value="Unassembled WGS sequence"/>
</dbReference>
<proteinExistence type="inferred from homology"/>
<dbReference type="InterPro" id="IPR029021">
    <property type="entry name" value="Prot-tyrosine_phosphatase-like"/>
</dbReference>
<keyword evidence="2 5" id="KW-0378">Hydrolase</keyword>
<dbReference type="GO" id="GO:0046872">
    <property type="term" value="F:metal ion binding"/>
    <property type="evidence" value="ECO:0007669"/>
    <property type="project" value="UniProtKB-KW"/>
</dbReference>
<feature type="domain" description="Tyrosine specific protein phosphatases" evidence="4">
    <location>
        <begin position="402"/>
        <end position="460"/>
    </location>
</feature>